<dbReference type="EMBL" id="AFFY01000016">
    <property type="protein sequence ID" value="EHH00985.1"/>
    <property type="molecule type" value="Genomic_DNA"/>
</dbReference>
<dbReference type="Proteomes" id="UP000003598">
    <property type="component" value="Unassembled WGS sequence"/>
</dbReference>
<name>G5SP38_9BACT</name>
<organism evidence="1 2">
    <name type="scientific">Paraprevotella clara YIT 11840</name>
    <dbReference type="NCBI Taxonomy" id="762968"/>
    <lineage>
        <taxon>Bacteria</taxon>
        <taxon>Pseudomonadati</taxon>
        <taxon>Bacteroidota</taxon>
        <taxon>Bacteroidia</taxon>
        <taxon>Bacteroidales</taxon>
        <taxon>Prevotellaceae</taxon>
        <taxon>Paraprevotella</taxon>
    </lineage>
</organism>
<proteinExistence type="predicted"/>
<keyword evidence="2" id="KW-1185">Reference proteome</keyword>
<evidence type="ECO:0000313" key="1">
    <source>
        <dbReference type="EMBL" id="EHH00985.1"/>
    </source>
</evidence>
<protein>
    <submittedName>
        <fullName evidence="1">Uncharacterized protein</fullName>
    </submittedName>
</protein>
<reference evidence="1 2" key="1">
    <citation type="submission" date="2011-03" db="EMBL/GenBank/DDBJ databases">
        <authorList>
            <person name="Weinstock G."/>
            <person name="Sodergren E."/>
            <person name="Clifton S."/>
            <person name="Fulton L."/>
            <person name="Fulton B."/>
            <person name="Courtney L."/>
            <person name="Fronick C."/>
            <person name="Harrison M."/>
            <person name="Strong C."/>
            <person name="Farmer C."/>
            <person name="Delahaunty K."/>
            <person name="Markovic C."/>
            <person name="Hall O."/>
            <person name="Minx P."/>
            <person name="Tomlinson C."/>
            <person name="Mitreva M."/>
            <person name="Hou S."/>
            <person name="Chen J."/>
            <person name="Wollam A."/>
            <person name="Pepin K.H."/>
            <person name="Johnson M."/>
            <person name="Bhonagiri V."/>
            <person name="Zhang X."/>
            <person name="Suruliraj S."/>
            <person name="Warren W."/>
            <person name="Chinwalla A."/>
            <person name="Mardis E.R."/>
            <person name="Wilson R.K."/>
        </authorList>
    </citation>
    <scope>NUCLEOTIDE SEQUENCE [LARGE SCALE GENOMIC DNA]</scope>
    <source>
        <strain evidence="1 2">YIT 11840</strain>
    </source>
</reference>
<dbReference type="AlphaFoldDB" id="G5SP38"/>
<accession>G5SP38</accession>
<sequence>MNCATDRQKEGYIRQGKGEFCFFSFPFYINSFSNFASEYILQT</sequence>
<comment type="caution">
    <text evidence="1">The sequence shown here is derived from an EMBL/GenBank/DDBJ whole genome shotgun (WGS) entry which is preliminary data.</text>
</comment>
<dbReference type="HOGENOM" id="CLU_3237108_0_0_10"/>
<evidence type="ECO:0000313" key="2">
    <source>
        <dbReference type="Proteomes" id="UP000003598"/>
    </source>
</evidence>
<gene>
    <name evidence="1" type="ORF">HMPREF9441_01033</name>
</gene>